<protein>
    <recommendedName>
        <fullName evidence="4">Polyketide synthase-like phosphopantetheine-binding domain-containing protein</fullName>
    </recommendedName>
</protein>
<feature type="region of interest" description="Disordered" evidence="3">
    <location>
        <begin position="1"/>
        <end position="79"/>
    </location>
</feature>
<evidence type="ECO:0000256" key="1">
    <source>
        <dbReference type="ARBA" id="ARBA00022450"/>
    </source>
</evidence>
<dbReference type="Proteomes" id="UP001189429">
    <property type="component" value="Unassembled WGS sequence"/>
</dbReference>
<dbReference type="SUPFAM" id="SSF47336">
    <property type="entry name" value="ACP-like"/>
    <property type="match status" value="1"/>
</dbReference>
<evidence type="ECO:0000256" key="2">
    <source>
        <dbReference type="ARBA" id="ARBA00022553"/>
    </source>
</evidence>
<accession>A0ABN9WQK3</accession>
<comment type="caution">
    <text evidence="5">The sequence shown here is derived from an EMBL/GenBank/DDBJ whole genome shotgun (WGS) entry which is preliminary data.</text>
</comment>
<evidence type="ECO:0000313" key="5">
    <source>
        <dbReference type="EMBL" id="CAK0887364.1"/>
    </source>
</evidence>
<keyword evidence="2" id="KW-0597">Phosphoprotein</keyword>
<keyword evidence="6" id="KW-1185">Reference proteome</keyword>
<feature type="domain" description="Polyketide synthase-like phosphopantetheine-binding" evidence="4">
    <location>
        <begin position="827"/>
        <end position="897"/>
    </location>
</feature>
<dbReference type="Pfam" id="PF00550">
    <property type="entry name" value="PP-binding"/>
    <property type="match status" value="1"/>
</dbReference>
<sequence length="1042" mass="108778">MATAVLPSLPPPGSGAPPVVGLAEQRGVAPTPSLLSHLHPSPAGDEGPHRGQKPWAASGGRACAPQDFTSSPSSPALDEAVPVGARWPALRRGSRLPAVAFGLVQGCAAAPLLLEFVDKLAGGLAPGGSRALEDLALDSEVESGLFSAALRACDVLGFVSVDALAGTCRASGGEEFCELTEVLKPGSPVAKALRNVHSAMLRGGSPSDLLGACLEAWGARRAWAGSRALGLVLDGAVLTPLLAAVGRFAAAGRRLDLGGLGRPLQAGLEGVLDELLDLGEMDSAGRVGLTPRGWEELWSFCGTLAPLAPLLPVPCGPPSAPPGVPAAEVPDGAQHVLCMPDLLRQVRAVFNAGPFKAQPRFLVAAGEGAGALLAAVRKHVQRCTQRGALLDAFPLTAVAVAADKAQGAALKRANQQPWLKVVVGGTGSAEQLLAALAKARAPPQETLVLATLLCGEELAAPPRRPLDEASTAGAFARGALGGLPNLGPEGRPTSPCAVFAALVERLEDRFGPRLGATAGLCCQDPTALSSRALRQSFARGAPLCGDLAHGLGGGALVPAPALALAAAMAGLVPDSVELLKEVSARDAGAGHCAALSQCLKLQPFRIRLAEQADYPELMALEQQCWAPNLRATELAMRARLRTTPETVLVATKEDGRLVAALWMQRIDEETDVLQMQYEGTHLHHRPSGKLVQLLAIASSEPGVGNKLRNFALHLACLDPAVEGVVAVTRASDFRGGGPAEMEDYIDRVAAGHARDGTVTGFHMDAGARVRFAVPNYRHKDVANFGYGVLIRYNILDRASLGRPLLQPAPVAADDQGAHGEEAAPLPGGRVRGLIEGLCRKLAPEDDITQPFMDFLDSMEVSQLSSMIGTELGRRLNPTVVLDYPSVELLSAHLEETAVSRARAGKGTPPAQQATRPALMSWDDMSAADFEALQREVVGSLQSERFQARLARLASEHDGCRQTYLIAAAPIVDAATREALTRCGLLRCPEDAAEATALQLEEVQARWRHFWAQGAQLPELLLRLDRALLGGLERAAAAGGAPQ</sequence>
<evidence type="ECO:0000313" key="6">
    <source>
        <dbReference type="Proteomes" id="UP001189429"/>
    </source>
</evidence>
<organism evidence="5 6">
    <name type="scientific">Prorocentrum cordatum</name>
    <dbReference type="NCBI Taxonomy" id="2364126"/>
    <lineage>
        <taxon>Eukaryota</taxon>
        <taxon>Sar</taxon>
        <taxon>Alveolata</taxon>
        <taxon>Dinophyceae</taxon>
        <taxon>Prorocentrales</taxon>
        <taxon>Prorocentraceae</taxon>
        <taxon>Prorocentrum</taxon>
    </lineage>
</organism>
<dbReference type="Gene3D" id="1.10.1200.10">
    <property type="entry name" value="ACP-like"/>
    <property type="match status" value="1"/>
</dbReference>
<dbReference type="Pfam" id="PF23525">
    <property type="entry name" value="Methyltransf_36"/>
    <property type="match status" value="1"/>
</dbReference>
<reference evidence="5" key="1">
    <citation type="submission" date="2023-10" db="EMBL/GenBank/DDBJ databases">
        <authorList>
            <person name="Chen Y."/>
            <person name="Shah S."/>
            <person name="Dougan E. K."/>
            <person name="Thang M."/>
            <person name="Chan C."/>
        </authorList>
    </citation>
    <scope>NUCLEOTIDE SEQUENCE [LARGE SCALE GENOMIC DNA]</scope>
</reference>
<dbReference type="EMBL" id="CAUYUJ010018933">
    <property type="protein sequence ID" value="CAK0887364.1"/>
    <property type="molecule type" value="Genomic_DNA"/>
</dbReference>
<dbReference type="InterPro" id="IPR036736">
    <property type="entry name" value="ACP-like_sf"/>
</dbReference>
<proteinExistence type="predicted"/>
<evidence type="ECO:0000256" key="3">
    <source>
        <dbReference type="SAM" id="MobiDB-lite"/>
    </source>
</evidence>
<dbReference type="Gene3D" id="3.40.630.30">
    <property type="match status" value="1"/>
</dbReference>
<name>A0ABN9WQK3_9DINO</name>
<dbReference type="InterPro" id="IPR056393">
    <property type="entry name" value="AprA-like_MT2"/>
</dbReference>
<gene>
    <name evidence="5" type="ORF">PCOR1329_LOCUS68446</name>
</gene>
<dbReference type="InterPro" id="IPR016181">
    <property type="entry name" value="Acyl_CoA_acyltransferase"/>
</dbReference>
<keyword evidence="1" id="KW-0596">Phosphopantetheine</keyword>
<dbReference type="SUPFAM" id="SSF55729">
    <property type="entry name" value="Acyl-CoA N-acyltransferases (Nat)"/>
    <property type="match status" value="1"/>
</dbReference>
<dbReference type="InterPro" id="IPR009081">
    <property type="entry name" value="PP-bd_ACP"/>
</dbReference>
<dbReference type="SMART" id="SM00823">
    <property type="entry name" value="PKS_PP"/>
    <property type="match status" value="1"/>
</dbReference>
<dbReference type="InterPro" id="IPR020806">
    <property type="entry name" value="PKS_PP-bd"/>
</dbReference>
<evidence type="ECO:0000259" key="4">
    <source>
        <dbReference type="SMART" id="SM00823"/>
    </source>
</evidence>